<keyword evidence="2" id="KW-1185">Reference proteome</keyword>
<organism evidence="1 2">
    <name type="scientific">Cystoisospora suis</name>
    <dbReference type="NCBI Taxonomy" id="483139"/>
    <lineage>
        <taxon>Eukaryota</taxon>
        <taxon>Sar</taxon>
        <taxon>Alveolata</taxon>
        <taxon>Apicomplexa</taxon>
        <taxon>Conoidasida</taxon>
        <taxon>Coccidia</taxon>
        <taxon>Eucoccidiorida</taxon>
        <taxon>Eimeriorina</taxon>
        <taxon>Sarcocystidae</taxon>
        <taxon>Cystoisospora</taxon>
    </lineage>
</organism>
<evidence type="ECO:0000313" key="2">
    <source>
        <dbReference type="Proteomes" id="UP000221165"/>
    </source>
</evidence>
<reference evidence="1 2" key="1">
    <citation type="journal article" date="2017" name="Int. J. Parasitol.">
        <title>The genome of the protozoan parasite Cystoisospora suis and a reverse vaccinology approach to identify vaccine candidates.</title>
        <authorList>
            <person name="Palmieri N."/>
            <person name="Shrestha A."/>
            <person name="Ruttkowski B."/>
            <person name="Beck T."/>
            <person name="Vogl C."/>
            <person name="Tomley F."/>
            <person name="Blake D.P."/>
            <person name="Joachim A."/>
        </authorList>
    </citation>
    <scope>NUCLEOTIDE SEQUENCE [LARGE SCALE GENOMIC DNA]</scope>
    <source>
        <strain evidence="1 2">Wien I</strain>
    </source>
</reference>
<proteinExistence type="predicted"/>
<dbReference type="RefSeq" id="XP_067927759.1">
    <property type="nucleotide sequence ID" value="XM_068060266.1"/>
</dbReference>
<dbReference type="GeneID" id="94423477"/>
<comment type="caution">
    <text evidence="1">The sequence shown here is derived from an EMBL/GenBank/DDBJ whole genome shotgun (WGS) entry which is preliminary data.</text>
</comment>
<protein>
    <submittedName>
        <fullName evidence="1">Uncharacterized protein</fullName>
    </submittedName>
</protein>
<evidence type="ECO:0000313" key="1">
    <source>
        <dbReference type="EMBL" id="PHJ26114.1"/>
    </source>
</evidence>
<dbReference type="AlphaFoldDB" id="A0A2C6LII8"/>
<name>A0A2C6LII8_9APIC</name>
<dbReference type="Proteomes" id="UP000221165">
    <property type="component" value="Unassembled WGS sequence"/>
</dbReference>
<gene>
    <name evidence="1" type="ORF">CSUI_000031</name>
</gene>
<sequence>MNDEYLSLCVPPVTIKTAEEEEKIYLCQTVAILIKNYFLETSLVFLFSFLCFNGRFLSTQTTHTGLGVESRTGSPERCCGVGV</sequence>
<accession>A0A2C6LII8</accession>
<dbReference type="EMBL" id="MIGC01000018">
    <property type="protein sequence ID" value="PHJ26114.1"/>
    <property type="molecule type" value="Genomic_DNA"/>
</dbReference>
<dbReference type="VEuPathDB" id="ToxoDB:CSUI_000031"/>